<dbReference type="Pfam" id="PF04773">
    <property type="entry name" value="FecR"/>
    <property type="match status" value="1"/>
</dbReference>
<dbReference type="InterPro" id="IPR032623">
    <property type="entry name" value="FecR_N"/>
</dbReference>
<dbReference type="InterPro" id="IPR012373">
    <property type="entry name" value="Ferrdict_sens_TM"/>
</dbReference>
<evidence type="ECO:0000313" key="4">
    <source>
        <dbReference type="Proteomes" id="UP001055102"/>
    </source>
</evidence>
<dbReference type="EMBL" id="BPQR01000010">
    <property type="protein sequence ID" value="GJE05250.1"/>
    <property type="molecule type" value="Genomic_DNA"/>
</dbReference>
<comment type="caution">
    <text evidence="3">The sequence shown here is derived from an EMBL/GenBank/DDBJ whole genome shotgun (WGS) entry which is preliminary data.</text>
</comment>
<evidence type="ECO:0000313" key="3">
    <source>
        <dbReference type="EMBL" id="GJE05250.1"/>
    </source>
</evidence>
<feature type="domain" description="FecR N-terminal" evidence="2">
    <location>
        <begin position="20"/>
        <end position="61"/>
    </location>
</feature>
<dbReference type="PIRSF" id="PIRSF018266">
    <property type="entry name" value="FecR"/>
    <property type="match status" value="1"/>
</dbReference>
<proteinExistence type="predicted"/>
<dbReference type="Gene3D" id="3.55.50.30">
    <property type="match status" value="1"/>
</dbReference>
<dbReference type="InterPro" id="IPR006860">
    <property type="entry name" value="FecR"/>
</dbReference>
<organism evidence="3 4">
    <name type="scientific">Methylobacterium jeotgali</name>
    <dbReference type="NCBI Taxonomy" id="381630"/>
    <lineage>
        <taxon>Bacteria</taxon>
        <taxon>Pseudomonadati</taxon>
        <taxon>Pseudomonadota</taxon>
        <taxon>Alphaproteobacteria</taxon>
        <taxon>Hyphomicrobiales</taxon>
        <taxon>Methylobacteriaceae</taxon>
        <taxon>Methylobacterium</taxon>
    </lineage>
</organism>
<sequence length="314" mass="33988">MSQSIPPEASDDAEGDPVYEQAALWVARLSSPDATAADRKAFEAWRAADPAHAEAYAEMDQWRRTMGRVPDPRRRRRGKPAGLAVAAALGLAGALGHHIGLFDRLRADAWTDVGGFRAETLADGSRVDLNTDTALALHYTAAERGIELLRGEAAFEVVPDSRRPFVVRGKGLSVRAVGTRFFVRVDGVATPVGVAEGQVEVTTPGGRAGLRAGETLVREQASRVTTERSDVARMMAWREGRLVFSGQPLSVVLAELERYRRGRIVSLDPTVGTRRFSGTLDPRDTDEALAVLATTMDVRITRVTPLLVLVRPGS</sequence>
<dbReference type="RefSeq" id="WP_238273942.1">
    <property type="nucleotide sequence ID" value="NZ_BPQR01000010.1"/>
</dbReference>
<protein>
    <submittedName>
        <fullName evidence="3">Protein FecR</fullName>
    </submittedName>
</protein>
<dbReference type="Gene3D" id="2.60.120.1440">
    <property type="match status" value="1"/>
</dbReference>
<evidence type="ECO:0000259" key="2">
    <source>
        <dbReference type="Pfam" id="PF16220"/>
    </source>
</evidence>
<evidence type="ECO:0000259" key="1">
    <source>
        <dbReference type="Pfam" id="PF04773"/>
    </source>
</evidence>
<dbReference type="PANTHER" id="PTHR30273">
    <property type="entry name" value="PERIPLASMIC SIGNAL SENSOR AND SIGMA FACTOR ACTIVATOR FECR-RELATED"/>
    <property type="match status" value="1"/>
</dbReference>
<dbReference type="PANTHER" id="PTHR30273:SF2">
    <property type="entry name" value="PROTEIN FECR"/>
    <property type="match status" value="1"/>
</dbReference>
<keyword evidence="4" id="KW-1185">Reference proteome</keyword>
<feature type="domain" description="FecR protein" evidence="1">
    <location>
        <begin position="109"/>
        <end position="200"/>
    </location>
</feature>
<dbReference type="Proteomes" id="UP001055102">
    <property type="component" value="Unassembled WGS sequence"/>
</dbReference>
<reference evidence="3" key="2">
    <citation type="submission" date="2021-08" db="EMBL/GenBank/DDBJ databases">
        <authorList>
            <person name="Tani A."/>
            <person name="Ola A."/>
            <person name="Ogura Y."/>
            <person name="Katsura K."/>
            <person name="Hayashi T."/>
        </authorList>
    </citation>
    <scope>NUCLEOTIDE SEQUENCE</scope>
    <source>
        <strain evidence="3">LMG 23639</strain>
    </source>
</reference>
<gene>
    <name evidence="3" type="primary">fecR_1</name>
    <name evidence="3" type="ORF">AOPFMNJM_0548</name>
</gene>
<reference evidence="3" key="1">
    <citation type="journal article" date="2021" name="Front. Microbiol.">
        <title>Comprehensive Comparative Genomics and Phenotyping of Methylobacterium Species.</title>
        <authorList>
            <person name="Alessa O."/>
            <person name="Ogura Y."/>
            <person name="Fujitani Y."/>
            <person name="Takami H."/>
            <person name="Hayashi T."/>
            <person name="Sahin N."/>
            <person name="Tani A."/>
        </authorList>
    </citation>
    <scope>NUCLEOTIDE SEQUENCE</scope>
    <source>
        <strain evidence="3">LMG 23639</strain>
    </source>
</reference>
<name>A0ABQ4SPZ8_9HYPH</name>
<accession>A0ABQ4SPZ8</accession>
<dbReference type="Pfam" id="PF16220">
    <property type="entry name" value="DUF4880"/>
    <property type="match status" value="1"/>
</dbReference>